<proteinExistence type="predicted"/>
<dbReference type="AlphaFoldDB" id="A0A7W3LJ49"/>
<accession>A0A7W3LJ49</accession>
<dbReference type="Proteomes" id="UP000572680">
    <property type="component" value="Unassembled WGS sequence"/>
</dbReference>
<comment type="caution">
    <text evidence="1">The sequence shown here is derived from an EMBL/GenBank/DDBJ whole genome shotgun (WGS) entry which is preliminary data.</text>
</comment>
<evidence type="ECO:0000313" key="2">
    <source>
        <dbReference type="Proteomes" id="UP000572680"/>
    </source>
</evidence>
<keyword evidence="2" id="KW-1185">Reference proteome</keyword>
<reference evidence="1 2" key="1">
    <citation type="submission" date="2020-08" db="EMBL/GenBank/DDBJ databases">
        <title>Genomic Encyclopedia of Type Strains, Phase IV (KMG-IV): sequencing the most valuable type-strain genomes for metagenomic binning, comparative biology and taxonomic classification.</title>
        <authorList>
            <person name="Goeker M."/>
        </authorList>
    </citation>
    <scope>NUCLEOTIDE SEQUENCE [LARGE SCALE GENOMIC DNA]</scope>
    <source>
        <strain evidence="1 2">DSM 44197</strain>
    </source>
</reference>
<protein>
    <submittedName>
        <fullName evidence="1">Uncharacterized protein</fullName>
    </submittedName>
</protein>
<gene>
    <name evidence="1" type="ORF">HNR61_000730</name>
</gene>
<dbReference type="EMBL" id="JACJIA010000001">
    <property type="protein sequence ID" value="MBA8949132.1"/>
    <property type="molecule type" value="Genomic_DNA"/>
</dbReference>
<evidence type="ECO:0000313" key="1">
    <source>
        <dbReference type="EMBL" id="MBA8949132.1"/>
    </source>
</evidence>
<organism evidence="1 2">
    <name type="scientific">Actinomadura namibiensis</name>
    <dbReference type="NCBI Taxonomy" id="182080"/>
    <lineage>
        <taxon>Bacteria</taxon>
        <taxon>Bacillati</taxon>
        <taxon>Actinomycetota</taxon>
        <taxon>Actinomycetes</taxon>
        <taxon>Streptosporangiales</taxon>
        <taxon>Thermomonosporaceae</taxon>
        <taxon>Actinomadura</taxon>
    </lineage>
</organism>
<sequence length="61" mass="6771">MSPPTTLLASLRETFPDWDIWVCDRGVWRATGPTLLSASTAEKLIEHLVADPDALKQHNTP</sequence>
<name>A0A7W3LJ49_ACTNM</name>